<gene>
    <name evidence="3" type="ORF">TGVEG_276830</name>
</gene>
<keyword evidence="4" id="KW-1185">Reference proteome</keyword>
<dbReference type="Proteomes" id="UP000002226">
    <property type="component" value="Unassembled WGS sequence"/>
</dbReference>
<feature type="compositionally biased region" description="Polar residues" evidence="1">
    <location>
        <begin position="1"/>
        <end position="10"/>
    </location>
</feature>
<dbReference type="AlphaFoldDB" id="A0A125YH09"/>
<evidence type="ECO:0000256" key="2">
    <source>
        <dbReference type="SAM" id="Phobius"/>
    </source>
</evidence>
<feature type="region of interest" description="Disordered" evidence="1">
    <location>
        <begin position="145"/>
        <end position="169"/>
    </location>
</feature>
<name>A0A125YH09_TOXGV</name>
<feature type="transmembrane region" description="Helical" evidence="2">
    <location>
        <begin position="45"/>
        <end position="65"/>
    </location>
</feature>
<protein>
    <submittedName>
        <fullName evidence="3">Transmembrane protein</fullName>
    </submittedName>
</protein>
<evidence type="ECO:0000313" key="3">
    <source>
        <dbReference type="EMBL" id="ESS34692.1"/>
    </source>
</evidence>
<dbReference type="EMBL" id="AAYL02000057">
    <property type="protein sequence ID" value="ESS34692.1"/>
    <property type="molecule type" value="Genomic_DNA"/>
</dbReference>
<proteinExistence type="predicted"/>
<sequence>MVPASHQSGSPGRPSHGMMGPSVFHKRLPCRRFQRVNHKKSPQRAHLLSFHVFITMVVLSFLVLADFSPKWAFTAGSGVTERRGSVHVKEGDSVPFETNAARTKQYFTPIRWRSRRRNKPLAMIFLASLAALGGVAVALLTEKQTKPKTGEPKPLPVGPRETYNYSQIA</sequence>
<keyword evidence="2" id="KW-0472">Membrane</keyword>
<organism evidence="3 4">
    <name type="scientific">Toxoplasma gondii (strain ATCC 50861 / VEG)</name>
    <dbReference type="NCBI Taxonomy" id="432359"/>
    <lineage>
        <taxon>Eukaryota</taxon>
        <taxon>Sar</taxon>
        <taxon>Alveolata</taxon>
        <taxon>Apicomplexa</taxon>
        <taxon>Conoidasida</taxon>
        <taxon>Coccidia</taxon>
        <taxon>Eucoccidiorida</taxon>
        <taxon>Eimeriorina</taxon>
        <taxon>Sarcocystidae</taxon>
        <taxon>Toxoplasma</taxon>
    </lineage>
</organism>
<evidence type="ECO:0000313" key="4">
    <source>
        <dbReference type="Proteomes" id="UP000002226"/>
    </source>
</evidence>
<accession>A0A125YH09</accession>
<reference evidence="3" key="1">
    <citation type="submission" date="2007-03" db="EMBL/GenBank/DDBJ databases">
        <authorList>
            <person name="Paulsen I."/>
        </authorList>
    </citation>
    <scope>NUCLEOTIDE SEQUENCE</scope>
    <source>
        <strain evidence="3">VEG</strain>
    </source>
</reference>
<comment type="caution">
    <text evidence="3">The sequence shown here is derived from an EMBL/GenBank/DDBJ whole genome shotgun (WGS) entry which is preliminary data.</text>
</comment>
<keyword evidence="2 3" id="KW-0812">Transmembrane</keyword>
<feature type="region of interest" description="Disordered" evidence="1">
    <location>
        <begin position="1"/>
        <end position="21"/>
    </location>
</feature>
<keyword evidence="2" id="KW-1133">Transmembrane helix</keyword>
<feature type="transmembrane region" description="Helical" evidence="2">
    <location>
        <begin position="121"/>
        <end position="140"/>
    </location>
</feature>
<evidence type="ECO:0000256" key="1">
    <source>
        <dbReference type="SAM" id="MobiDB-lite"/>
    </source>
</evidence>
<dbReference type="VEuPathDB" id="ToxoDB:TGVEG_276830"/>